<protein>
    <submittedName>
        <fullName evidence="2">Uncharacterized protein</fullName>
    </submittedName>
</protein>
<evidence type="ECO:0000256" key="1">
    <source>
        <dbReference type="SAM" id="Phobius"/>
    </source>
</evidence>
<dbReference type="RefSeq" id="WP_019958073.1">
    <property type="nucleotide sequence ID" value="NZ_CP091512.1"/>
</dbReference>
<reference evidence="2" key="2">
    <citation type="journal article" date="2022" name="Res Sq">
        <title>Evolution of multicellular longitudinally dividing oral cavity symbionts (Neisseriaceae).</title>
        <authorList>
            <person name="Nyongesa S."/>
            <person name="Weber P."/>
            <person name="Bernet E."/>
            <person name="Pullido F."/>
            <person name="Nieckarz M."/>
            <person name="Delaby M."/>
            <person name="Nieves C."/>
            <person name="Viehboeck T."/>
            <person name="Krause N."/>
            <person name="Rivera-Millot A."/>
            <person name="Nakamura A."/>
            <person name="Vischer N."/>
            <person name="VanNieuwenhze M."/>
            <person name="Brun Y."/>
            <person name="Cava F."/>
            <person name="Bulgheresi S."/>
            <person name="Veyrier F."/>
        </authorList>
    </citation>
    <scope>NUCLEOTIDE SEQUENCE</scope>
    <source>
        <strain evidence="2">SAG 1488-6</strain>
    </source>
</reference>
<name>A0ABY4EB84_VITST</name>
<feature type="transmembrane region" description="Helical" evidence="1">
    <location>
        <begin position="6"/>
        <end position="24"/>
    </location>
</feature>
<dbReference type="EMBL" id="CP091512">
    <property type="protein sequence ID" value="UOO93008.1"/>
    <property type="molecule type" value="Genomic_DNA"/>
</dbReference>
<evidence type="ECO:0000313" key="2">
    <source>
        <dbReference type="EMBL" id="UOO93008.1"/>
    </source>
</evidence>
<keyword evidence="1" id="KW-0472">Membrane</keyword>
<gene>
    <name evidence="2" type="ORF">LVJ81_02935</name>
</gene>
<keyword evidence="1" id="KW-1133">Transmembrane helix</keyword>
<reference evidence="2" key="1">
    <citation type="submission" date="2021-12" db="EMBL/GenBank/DDBJ databases">
        <authorList>
            <person name="Veyrier F.J."/>
        </authorList>
    </citation>
    <scope>NUCLEOTIDE SEQUENCE</scope>
    <source>
        <strain evidence="2">SAG 1488-6</strain>
    </source>
</reference>
<keyword evidence="1" id="KW-0812">Transmembrane</keyword>
<sequence>MQLLKWLFAILVILNIAVFANVVTQKMNGNRPTQSPAVVAVPIGTGIAAETTANTTTGAAPAAHISAAPSQNIRREAAPVVAAKIAPNCSAQITLPEDAYHRLKNFIGGYRHAVARNVVENKQATKKPKLQYQVLAAGSSEESMAALNKAGINATVQGASLSLGVFSSADKAQAVRQRAIAAGVAGVVINERGNEEAAALTSANYTVTFSDVSGQDVSRIQEVLGRYGRLQRSACAK</sequence>
<dbReference type="Proteomes" id="UP000832034">
    <property type="component" value="Chromosome"/>
</dbReference>
<evidence type="ECO:0000313" key="3">
    <source>
        <dbReference type="Proteomes" id="UP000832034"/>
    </source>
</evidence>
<proteinExistence type="predicted"/>
<organism evidence="2 3">
    <name type="scientific">Vitreoscilla stercoraria</name>
    <dbReference type="NCBI Taxonomy" id="61"/>
    <lineage>
        <taxon>Bacteria</taxon>
        <taxon>Pseudomonadati</taxon>
        <taxon>Pseudomonadota</taxon>
        <taxon>Betaproteobacteria</taxon>
        <taxon>Neisseriales</taxon>
        <taxon>Neisseriaceae</taxon>
        <taxon>Vitreoscilla</taxon>
    </lineage>
</organism>
<keyword evidence="3" id="KW-1185">Reference proteome</keyword>
<accession>A0ABY4EB84</accession>